<dbReference type="Proteomes" id="UP000001812">
    <property type="component" value="Chromosome II"/>
</dbReference>
<protein>
    <submittedName>
        <fullName evidence="1">Uncharacterized protein</fullName>
    </submittedName>
</protein>
<dbReference type="EMBL" id="CM000833">
    <property type="protein sequence ID" value="EET04713.1"/>
    <property type="molecule type" value="Genomic_DNA"/>
</dbReference>
<dbReference type="AlphaFoldDB" id="A0A0E1VUZ3"/>
<gene>
    <name evidence="1" type="ORF">BURPS1710A_A0296</name>
</gene>
<accession>A0A0E1VUZ3</accession>
<organism evidence="1">
    <name type="scientific">Burkholderia pseudomallei 1710a</name>
    <dbReference type="NCBI Taxonomy" id="320371"/>
    <lineage>
        <taxon>Bacteria</taxon>
        <taxon>Pseudomonadati</taxon>
        <taxon>Pseudomonadota</taxon>
        <taxon>Betaproteobacteria</taxon>
        <taxon>Burkholderiales</taxon>
        <taxon>Burkholderiaceae</taxon>
        <taxon>Burkholderia</taxon>
        <taxon>pseudomallei group</taxon>
    </lineage>
</organism>
<sequence length="44" mass="4489">MARPIVRCARGTHGGHGGARDETIMVAPPAGALTQINRAPRAPG</sequence>
<evidence type="ECO:0000313" key="1">
    <source>
        <dbReference type="EMBL" id="EET04713.1"/>
    </source>
</evidence>
<proteinExistence type="predicted"/>
<dbReference type="HOGENOM" id="CLU_3213486_0_0_4"/>
<name>A0A0E1VUZ3_BURPE</name>
<reference evidence="1" key="1">
    <citation type="submission" date="2009-05" db="EMBL/GenBank/DDBJ databases">
        <authorList>
            <person name="Harkins D.M."/>
            <person name="DeShazer D."/>
            <person name="Woods D.E."/>
            <person name="Brinkac L.M."/>
            <person name="Brown K.A."/>
            <person name="Hung G.C."/>
            <person name="Tuanyok A."/>
            <person name="Zhang B."/>
            <person name="Nierman W.C."/>
        </authorList>
    </citation>
    <scope>NUCLEOTIDE SEQUENCE [LARGE SCALE GENOMIC DNA]</scope>
    <source>
        <strain evidence="1">1710a</strain>
    </source>
</reference>